<comment type="similarity">
    <text evidence="1">Belongs to the XPG/RAD2 endonuclease family. XPG subfamily.</text>
</comment>
<sequence length="609" mass="68908">MGIKTLWPIVECSGETVDLRQLSGQVLAVDLAGWVVQNNQCRAMSHGKVAKPHLRNVFFRTATLLSLGIRPVFILDGHAPVLKRETMTQRKAAQMGMSTQEVEVKSLNRNRLKAVMNECKFLLSALGVQCLAAQGEGEALCAQLNQVGLVDGVISDDSDAFCYGAKIVLRNFSISAKSFSVERFTAKKLVNDLRLSRDRLLFMAILLGCDFCPAGVSGVGKESVLKMFRAWPVSMDAIRVLQYWIGIEFQTWTTCSSPKYCQNGPEDLHCDACEKWQNSVSDEDCLCQRLKQDPSLVKVENGLKKKCLLLPMDWWRDEMPKVLAEFDVKETVPTDLSEFTTYSCPKIKQCLSIMCKKLLWVEEYAMEKLIPLLTKWQIEHLSVGGRQEVIEPEVFVKKRIVSGVSCVVIRWRLINAQAEDMEGLPETFESCDAAELFSQVYPEFYLNYVQTTKPTKKTTVVRKPRALTVKKTNKENEPVTCEEQAQKPITQFFSQQKPVHVVETRPIEALESHNETEVFDCSDLSFIIDDIINKGAMKRQVVETSPLKSNGLHSPLKTSTPTSHRPLKKELRLVQRATTNLRMRSIPHSPVVEDQDPFDIEDSFDRMCK</sequence>
<dbReference type="Gene3D" id="1.10.150.20">
    <property type="entry name" value="5' to 3' exonuclease, C-terminal subdomain"/>
    <property type="match status" value="1"/>
</dbReference>
<dbReference type="InterPro" id="IPR006086">
    <property type="entry name" value="XPG-I_dom"/>
</dbReference>
<dbReference type="SUPFAM" id="SSF47807">
    <property type="entry name" value="5' to 3' exonuclease, C-terminal subdomain"/>
    <property type="match status" value="1"/>
</dbReference>
<dbReference type="Pfam" id="PF00752">
    <property type="entry name" value="XPG_N"/>
    <property type="match status" value="1"/>
</dbReference>
<dbReference type="Proteomes" id="UP000318571">
    <property type="component" value="Chromosome 10"/>
</dbReference>
<dbReference type="AlphaFoldDB" id="A0A553NFF2"/>
<name>A0A553NFF2_TIGCA</name>
<accession>A0A553NFF2</accession>
<keyword evidence="3" id="KW-0378">Hydrolase</keyword>
<dbReference type="GO" id="GO:0006289">
    <property type="term" value="P:nucleotide-excision repair"/>
    <property type="evidence" value="ECO:0007669"/>
    <property type="project" value="InterPro"/>
</dbReference>
<evidence type="ECO:0008006" key="8">
    <source>
        <dbReference type="Google" id="ProtNLM"/>
    </source>
</evidence>
<dbReference type="GO" id="GO:0003697">
    <property type="term" value="F:single-stranded DNA binding"/>
    <property type="evidence" value="ECO:0007669"/>
    <property type="project" value="InterPro"/>
</dbReference>
<dbReference type="CDD" id="cd09869">
    <property type="entry name" value="PIN_GEN1"/>
    <property type="match status" value="1"/>
</dbReference>
<dbReference type="InterPro" id="IPR001044">
    <property type="entry name" value="XPG/Rad2_eukaryotes"/>
</dbReference>
<keyword evidence="7" id="KW-1185">Reference proteome</keyword>
<evidence type="ECO:0000313" key="6">
    <source>
        <dbReference type="EMBL" id="TRY64160.1"/>
    </source>
</evidence>
<organism evidence="6 7">
    <name type="scientific">Tigriopus californicus</name>
    <name type="common">Marine copepod</name>
    <dbReference type="NCBI Taxonomy" id="6832"/>
    <lineage>
        <taxon>Eukaryota</taxon>
        <taxon>Metazoa</taxon>
        <taxon>Ecdysozoa</taxon>
        <taxon>Arthropoda</taxon>
        <taxon>Crustacea</taxon>
        <taxon>Multicrustacea</taxon>
        <taxon>Hexanauplia</taxon>
        <taxon>Copepoda</taxon>
        <taxon>Harpacticoida</taxon>
        <taxon>Harpacticidae</taxon>
        <taxon>Tigriopus</taxon>
    </lineage>
</organism>
<dbReference type="STRING" id="6832.A0A553NFF2"/>
<dbReference type="Gene3D" id="3.40.50.1010">
    <property type="entry name" value="5'-nuclease"/>
    <property type="match status" value="1"/>
</dbReference>
<evidence type="ECO:0000259" key="4">
    <source>
        <dbReference type="SMART" id="SM00484"/>
    </source>
</evidence>
<dbReference type="PANTHER" id="PTHR11081:SF70">
    <property type="entry name" value="FLAP ENDONUCLEASE GEN HOMOLOG 1"/>
    <property type="match status" value="1"/>
</dbReference>
<evidence type="ECO:0000259" key="5">
    <source>
        <dbReference type="SMART" id="SM00485"/>
    </source>
</evidence>
<dbReference type="SMART" id="SM00484">
    <property type="entry name" value="XPGI"/>
    <property type="match status" value="1"/>
</dbReference>
<evidence type="ECO:0000256" key="3">
    <source>
        <dbReference type="ARBA" id="ARBA00022801"/>
    </source>
</evidence>
<comment type="caution">
    <text evidence="6">The sequence shown here is derived from an EMBL/GenBank/DDBJ whole genome shotgun (WGS) entry which is preliminary data.</text>
</comment>
<keyword evidence="2" id="KW-0540">Nuclease</keyword>
<dbReference type="PRINTS" id="PR00853">
    <property type="entry name" value="XPGRADSUPER"/>
</dbReference>
<reference evidence="6 7" key="1">
    <citation type="journal article" date="2018" name="Nat. Ecol. Evol.">
        <title>Genomic signatures of mitonuclear coevolution across populations of Tigriopus californicus.</title>
        <authorList>
            <person name="Barreto F.S."/>
            <person name="Watson E.T."/>
            <person name="Lima T.G."/>
            <person name="Willett C.S."/>
            <person name="Edmands S."/>
            <person name="Li W."/>
            <person name="Burton R.S."/>
        </authorList>
    </citation>
    <scope>NUCLEOTIDE SEQUENCE [LARGE SCALE GENOMIC DNA]</scope>
    <source>
        <strain evidence="6 7">San Diego</strain>
    </source>
</reference>
<dbReference type="Pfam" id="PF00867">
    <property type="entry name" value="XPG_I"/>
    <property type="match status" value="1"/>
</dbReference>
<dbReference type="GO" id="GO:0005634">
    <property type="term" value="C:nucleus"/>
    <property type="evidence" value="ECO:0007669"/>
    <property type="project" value="InterPro"/>
</dbReference>
<evidence type="ECO:0000256" key="2">
    <source>
        <dbReference type="ARBA" id="ARBA00022722"/>
    </source>
</evidence>
<dbReference type="EMBL" id="VCGU01000458">
    <property type="protein sequence ID" value="TRY64160.1"/>
    <property type="molecule type" value="Genomic_DNA"/>
</dbReference>
<dbReference type="InterPro" id="IPR006085">
    <property type="entry name" value="XPG_DNA_repair_N"/>
</dbReference>
<dbReference type="InterPro" id="IPR029060">
    <property type="entry name" value="PIN-like_dom_sf"/>
</dbReference>
<gene>
    <name evidence="6" type="ORF">TCAL_03597</name>
</gene>
<evidence type="ECO:0000313" key="7">
    <source>
        <dbReference type="Proteomes" id="UP000318571"/>
    </source>
</evidence>
<dbReference type="GO" id="GO:0000400">
    <property type="term" value="F:four-way junction DNA binding"/>
    <property type="evidence" value="ECO:0007669"/>
    <property type="project" value="TreeGrafter"/>
</dbReference>
<dbReference type="InterPro" id="IPR006084">
    <property type="entry name" value="XPG/Rad2"/>
</dbReference>
<dbReference type="InterPro" id="IPR036279">
    <property type="entry name" value="5-3_exonuclease_C_sf"/>
</dbReference>
<feature type="domain" description="XPG N-terminal" evidence="5">
    <location>
        <begin position="1"/>
        <end position="97"/>
    </location>
</feature>
<dbReference type="SUPFAM" id="SSF88723">
    <property type="entry name" value="PIN domain-like"/>
    <property type="match status" value="1"/>
</dbReference>
<protein>
    <recommendedName>
        <fullName evidence="8">XPG-I domain-containing protein</fullName>
    </recommendedName>
</protein>
<feature type="domain" description="XPG-I" evidence="4">
    <location>
        <begin position="124"/>
        <end position="195"/>
    </location>
</feature>
<dbReference type="OMA" id="TKHEGHQ"/>
<dbReference type="PRINTS" id="PR00066">
    <property type="entry name" value="XRODRMPGMNTG"/>
</dbReference>
<dbReference type="GO" id="GO:0017108">
    <property type="term" value="F:5'-flap endonuclease activity"/>
    <property type="evidence" value="ECO:0007669"/>
    <property type="project" value="TreeGrafter"/>
</dbReference>
<dbReference type="SMART" id="SM00485">
    <property type="entry name" value="XPGN"/>
    <property type="match status" value="1"/>
</dbReference>
<proteinExistence type="inferred from homology"/>
<dbReference type="PANTHER" id="PTHR11081">
    <property type="entry name" value="FLAP ENDONUCLEASE FAMILY MEMBER"/>
    <property type="match status" value="1"/>
</dbReference>
<dbReference type="OrthoDB" id="2959108at2759"/>
<evidence type="ECO:0000256" key="1">
    <source>
        <dbReference type="ARBA" id="ARBA00005283"/>
    </source>
</evidence>